<evidence type="ECO:0000313" key="2">
    <source>
        <dbReference type="EMBL" id="PPB49437.1"/>
    </source>
</evidence>
<proteinExistence type="predicted"/>
<name>A0A2S5IY32_9MICC</name>
<dbReference type="AlphaFoldDB" id="A0A2S5IY32"/>
<dbReference type="OrthoDB" id="3638028at2"/>
<dbReference type="InterPro" id="IPR006748">
    <property type="entry name" value="NH2Glyco/OHUrea_AB-resist_kin"/>
</dbReference>
<accession>A0A2S5IY32</accession>
<dbReference type="SUPFAM" id="SSF56112">
    <property type="entry name" value="Protein kinase-like (PK-like)"/>
    <property type="match status" value="1"/>
</dbReference>
<feature type="region of interest" description="Disordered" evidence="1">
    <location>
        <begin position="17"/>
        <end position="47"/>
    </location>
</feature>
<feature type="compositionally biased region" description="Low complexity" evidence="1">
    <location>
        <begin position="33"/>
        <end position="45"/>
    </location>
</feature>
<feature type="compositionally biased region" description="Basic residues" evidence="1">
    <location>
        <begin position="17"/>
        <end position="26"/>
    </location>
</feature>
<dbReference type="InterPro" id="IPR011009">
    <property type="entry name" value="Kinase-like_dom_sf"/>
</dbReference>
<dbReference type="Proteomes" id="UP000239297">
    <property type="component" value="Unassembled WGS sequence"/>
</dbReference>
<dbReference type="GO" id="GO:0016773">
    <property type="term" value="F:phosphotransferase activity, alcohol group as acceptor"/>
    <property type="evidence" value="ECO:0007669"/>
    <property type="project" value="InterPro"/>
</dbReference>
<organism evidence="2 3">
    <name type="scientific">Arthrobacter pityocampae</name>
    <dbReference type="NCBI Taxonomy" id="547334"/>
    <lineage>
        <taxon>Bacteria</taxon>
        <taxon>Bacillati</taxon>
        <taxon>Actinomycetota</taxon>
        <taxon>Actinomycetes</taxon>
        <taxon>Micrococcales</taxon>
        <taxon>Micrococcaceae</taxon>
        <taxon>Arthrobacter</taxon>
    </lineage>
</organism>
<evidence type="ECO:0000256" key="1">
    <source>
        <dbReference type="SAM" id="MobiDB-lite"/>
    </source>
</evidence>
<reference evidence="2 3" key="1">
    <citation type="journal article" date="2014" name="Int. J. Syst. Evol. Microbiol.">
        <title>Arthrobacter pityocampae sp. nov., isolated from Thaumetopoea pityocampa (Lep., Thaumetopoeidae).</title>
        <authorList>
            <person name="Ince I.A."/>
            <person name="Demirbag Z."/>
            <person name="Kati H."/>
        </authorList>
    </citation>
    <scope>NUCLEOTIDE SEQUENCE [LARGE SCALE GENOMIC DNA]</scope>
    <source>
        <strain evidence="2 3">Tp2</strain>
    </source>
</reference>
<comment type="caution">
    <text evidence="2">The sequence shown here is derived from an EMBL/GenBank/DDBJ whole genome shotgun (WGS) entry which is preliminary data.</text>
</comment>
<dbReference type="EMBL" id="PRKW01000003">
    <property type="protein sequence ID" value="PPB49437.1"/>
    <property type="molecule type" value="Genomic_DNA"/>
</dbReference>
<evidence type="ECO:0000313" key="3">
    <source>
        <dbReference type="Proteomes" id="UP000239297"/>
    </source>
</evidence>
<protein>
    <submittedName>
        <fullName evidence="2">Aminoglycoside resistance protein</fullName>
    </submittedName>
</protein>
<gene>
    <name evidence="2" type="ORF">C4K88_06985</name>
</gene>
<dbReference type="Pfam" id="PF04655">
    <property type="entry name" value="APH_6_hur"/>
    <property type="match status" value="1"/>
</dbReference>
<keyword evidence="3" id="KW-1185">Reference proteome</keyword>
<sequence length="376" mass="40950">MPSRGLPRPLRLRLLQRHRQLPRRRTPVGSDTGAGASGRSSVSGRLATFPELPPSLVRSARTIDGGARWTRTWHGLLGERLEEWNLDLDLQPGQPAWAGRCGVVVPVLERDQGTPAVLKLSIPHDEALPEPDALALWDGRGAVRLLASSRSDYALLLQRLDGDHSLRDVPLDETPAPWGAVLRRLCLPAGDSARWAAFPHLASEAEQWTDTLPARWDELGEPLPRWLMEAALEVCQSRGAIGRRSERDVLVHADLHYDNLLPSSPGRLGDFVAIDPKPVVGDAEYAVAPLLWNRLGELDPADPAGHLQAHCRALASAGGLDAELARGWTVVREVRNALSYLAHGSTGEAQRSLWVASSVLGRTLDGLPPVDRLPVP</sequence>
<dbReference type="GO" id="GO:0019748">
    <property type="term" value="P:secondary metabolic process"/>
    <property type="evidence" value="ECO:0007669"/>
    <property type="project" value="InterPro"/>
</dbReference>